<organism evidence="10 11">
    <name type="scientific">Tractidigestivibacter scatoligenes</name>
    <name type="common">Olsenella scatoligenes</name>
    <dbReference type="NCBI Taxonomy" id="1299998"/>
    <lineage>
        <taxon>Bacteria</taxon>
        <taxon>Bacillati</taxon>
        <taxon>Actinomycetota</taxon>
        <taxon>Coriobacteriia</taxon>
        <taxon>Coriobacteriales</taxon>
        <taxon>Atopobiaceae</taxon>
        <taxon>Tractidigestivibacter</taxon>
    </lineage>
</organism>
<gene>
    <name evidence="8" type="primary">purA</name>
    <name evidence="10" type="ORF">AUL39_00500</name>
</gene>
<feature type="binding site" evidence="8">
    <location>
        <begin position="298"/>
        <end position="304"/>
    </location>
    <ligand>
        <name>substrate</name>
    </ligand>
</feature>
<comment type="function">
    <text evidence="8">Plays an important role in the de novo pathway of purine nucleotide biosynthesis. Catalyzes the first committed step in the biosynthesis of AMP from IMP.</text>
</comment>
<dbReference type="GO" id="GO:0004019">
    <property type="term" value="F:adenylosuccinate synthase activity"/>
    <property type="evidence" value="ECO:0007669"/>
    <property type="project" value="UniProtKB-UniRule"/>
</dbReference>
<evidence type="ECO:0000256" key="4">
    <source>
        <dbReference type="ARBA" id="ARBA00022741"/>
    </source>
</evidence>
<comment type="catalytic activity">
    <reaction evidence="8 9">
        <text>IMP + L-aspartate + GTP = N(6)-(1,2-dicarboxyethyl)-AMP + GDP + phosphate + 2 H(+)</text>
        <dbReference type="Rhea" id="RHEA:15753"/>
        <dbReference type="ChEBI" id="CHEBI:15378"/>
        <dbReference type="ChEBI" id="CHEBI:29991"/>
        <dbReference type="ChEBI" id="CHEBI:37565"/>
        <dbReference type="ChEBI" id="CHEBI:43474"/>
        <dbReference type="ChEBI" id="CHEBI:57567"/>
        <dbReference type="ChEBI" id="CHEBI:58053"/>
        <dbReference type="ChEBI" id="CHEBI:58189"/>
        <dbReference type="EC" id="6.3.4.4"/>
    </reaction>
</comment>
<feature type="binding site" evidence="8">
    <location>
        <begin position="40"/>
        <end position="42"/>
    </location>
    <ligand>
        <name>GTP</name>
        <dbReference type="ChEBI" id="CHEBI:37565"/>
    </ligand>
</feature>
<evidence type="ECO:0000256" key="2">
    <source>
        <dbReference type="ARBA" id="ARBA00022598"/>
    </source>
</evidence>
<comment type="caution">
    <text evidence="10">The sequence shown here is derived from an EMBL/GenBank/DDBJ whole genome shotgun (WGS) entry which is preliminary data.</text>
</comment>
<keyword evidence="8" id="KW-0963">Cytoplasm</keyword>
<dbReference type="FunFam" id="1.10.300.10:FF:000001">
    <property type="entry name" value="Adenylosuccinate synthetase"/>
    <property type="match status" value="1"/>
</dbReference>
<feature type="active site" description="Proton acceptor" evidence="8">
    <location>
        <position position="13"/>
    </location>
</feature>
<dbReference type="InterPro" id="IPR042110">
    <property type="entry name" value="Adenylosuccinate_synth_dom2"/>
</dbReference>
<evidence type="ECO:0000256" key="9">
    <source>
        <dbReference type="RuleBase" id="RU000520"/>
    </source>
</evidence>
<proteinExistence type="inferred from homology"/>
<feature type="active site" description="Proton donor" evidence="8">
    <location>
        <position position="41"/>
    </location>
</feature>
<evidence type="ECO:0000313" key="10">
    <source>
        <dbReference type="EMBL" id="KUH58868.1"/>
    </source>
</evidence>
<evidence type="ECO:0000256" key="7">
    <source>
        <dbReference type="ARBA" id="ARBA00023134"/>
    </source>
</evidence>
<dbReference type="InterPro" id="IPR027417">
    <property type="entry name" value="P-loop_NTPase"/>
</dbReference>
<dbReference type="FunFam" id="3.90.170.10:FF:000001">
    <property type="entry name" value="Adenylosuccinate synthetase"/>
    <property type="match status" value="1"/>
</dbReference>
<dbReference type="InterPro" id="IPR001114">
    <property type="entry name" value="Adenylosuccinate_synthetase"/>
</dbReference>
<feature type="binding site" description="in other chain" evidence="8">
    <location>
        <position position="238"/>
    </location>
    <ligand>
        <name>IMP</name>
        <dbReference type="ChEBI" id="CHEBI:58053"/>
        <note>ligand shared between dimeric partners</note>
    </ligand>
</feature>
<dbReference type="CDD" id="cd03108">
    <property type="entry name" value="AdSS"/>
    <property type="match status" value="1"/>
</dbReference>
<dbReference type="InterPro" id="IPR018220">
    <property type="entry name" value="Adenylosuccin_syn_GTP-bd"/>
</dbReference>
<evidence type="ECO:0000256" key="3">
    <source>
        <dbReference type="ARBA" id="ARBA00022723"/>
    </source>
</evidence>
<sequence length="426" mass="46806">MPASVLVGTQWGDEGKGKVTDLISGDFDVVCRYAGGANAGHTVIAGGHKLALHQVPSGVMYKGVYPVIGNGCIVDPEVLLGEIDTLEAQSISCKDLKISGNAHIVMPYHKDLDGAHEKKLGKNLIGTTKRGVGPCYMDKMNRTGLRIQDMLDEKIFREKLEAALAYTNPILEKVYELPTYTVDQICETYLPYAERIRPYIVESSLFLNEQLEAGKNILFEGAQATMLDIDHGTYPFVTSSNCTAGGAVTGSGVGPTRIDRVLGVAKAYLTRVGSGPFPTELFDEIGDKLGEVGHEYGVTTGRKRRCGWYDAVVVNYAARVNGLTDLAITKLDVLGCLDEIKVCVAYECDGKRYTTVPEHQSVFYHAKPVYETLPGWNCDISGVRNFYQLPREAKDYIDFLEQLAGVRVSIITVGPDREQTINRYWD</sequence>
<keyword evidence="6 8" id="KW-0460">Magnesium</keyword>
<name>A0A100YWA6_TRASO</name>
<dbReference type="NCBIfam" id="TIGR00184">
    <property type="entry name" value="purA"/>
    <property type="match status" value="1"/>
</dbReference>
<feature type="binding site" description="in other chain" evidence="8">
    <location>
        <position position="302"/>
    </location>
    <ligand>
        <name>IMP</name>
        <dbReference type="ChEBI" id="CHEBI:58053"/>
        <note>ligand shared between dimeric partners</note>
    </ligand>
</feature>
<keyword evidence="5 8" id="KW-0658">Purine biosynthesis</keyword>
<dbReference type="GO" id="GO:0044208">
    <property type="term" value="P:'de novo' AMP biosynthetic process"/>
    <property type="evidence" value="ECO:0007669"/>
    <property type="project" value="UniProtKB-UniRule"/>
</dbReference>
<dbReference type="InterPro" id="IPR042111">
    <property type="entry name" value="Adenylosuccinate_synth_dom3"/>
</dbReference>
<accession>A0A100YWA6</accession>
<feature type="binding site" description="in other chain" evidence="8">
    <location>
        <position position="223"/>
    </location>
    <ligand>
        <name>IMP</name>
        <dbReference type="ChEBI" id="CHEBI:58053"/>
        <note>ligand shared between dimeric partners</note>
    </ligand>
</feature>
<feature type="binding site" evidence="8">
    <location>
        <begin position="12"/>
        <end position="18"/>
    </location>
    <ligand>
        <name>GTP</name>
        <dbReference type="ChEBI" id="CHEBI:37565"/>
    </ligand>
</feature>
<feature type="binding site" description="in other chain" evidence="8">
    <location>
        <position position="128"/>
    </location>
    <ligand>
        <name>IMP</name>
        <dbReference type="ChEBI" id="CHEBI:58053"/>
        <note>ligand shared between dimeric partners</note>
    </ligand>
</feature>
<dbReference type="Gene3D" id="3.40.440.10">
    <property type="entry name" value="Adenylosuccinate Synthetase, subunit A, domain 1"/>
    <property type="match status" value="1"/>
</dbReference>
<keyword evidence="4 8" id="KW-0547">Nucleotide-binding</keyword>
<comment type="cofactor">
    <cofactor evidence="8">
        <name>Mg(2+)</name>
        <dbReference type="ChEBI" id="CHEBI:18420"/>
    </cofactor>
    <text evidence="8">Binds 1 Mg(2+) ion per subunit.</text>
</comment>
<feature type="binding site" evidence="8">
    <location>
        <begin position="412"/>
        <end position="414"/>
    </location>
    <ligand>
        <name>GTP</name>
        <dbReference type="ChEBI" id="CHEBI:37565"/>
    </ligand>
</feature>
<dbReference type="InterPro" id="IPR042109">
    <property type="entry name" value="Adenylosuccinate_synth_dom1"/>
</dbReference>
<keyword evidence="11" id="KW-1185">Reference proteome</keyword>
<keyword evidence="2 8" id="KW-0436">Ligase</keyword>
<dbReference type="UniPathway" id="UPA00075">
    <property type="reaction ID" value="UER00335"/>
</dbReference>
<dbReference type="GO" id="GO:0000287">
    <property type="term" value="F:magnesium ion binding"/>
    <property type="evidence" value="ECO:0007669"/>
    <property type="project" value="UniProtKB-UniRule"/>
</dbReference>
<dbReference type="OrthoDB" id="9807553at2"/>
<feature type="binding site" description="in other chain" evidence="8">
    <location>
        <begin position="13"/>
        <end position="16"/>
    </location>
    <ligand>
        <name>IMP</name>
        <dbReference type="ChEBI" id="CHEBI:58053"/>
        <note>ligand shared between dimeric partners</note>
    </ligand>
</feature>
<dbReference type="STRING" id="1299998.AUL39_00500"/>
<dbReference type="SUPFAM" id="SSF52540">
    <property type="entry name" value="P-loop containing nucleoside triphosphate hydrolases"/>
    <property type="match status" value="1"/>
</dbReference>
<dbReference type="Gene3D" id="1.10.300.10">
    <property type="entry name" value="Adenylosuccinate Synthetase, subunit A, domain 2"/>
    <property type="match status" value="1"/>
</dbReference>
<keyword evidence="7 8" id="KW-0342">GTP-binding</keyword>
<feature type="binding site" evidence="8">
    <location>
        <position position="304"/>
    </location>
    <ligand>
        <name>GTP</name>
        <dbReference type="ChEBI" id="CHEBI:37565"/>
    </ligand>
</feature>
<feature type="binding site" evidence="8">
    <location>
        <position position="13"/>
    </location>
    <ligand>
        <name>Mg(2+)</name>
        <dbReference type="ChEBI" id="CHEBI:18420"/>
    </ligand>
</feature>
<dbReference type="GO" id="GO:0005525">
    <property type="term" value="F:GTP binding"/>
    <property type="evidence" value="ECO:0007669"/>
    <property type="project" value="UniProtKB-UniRule"/>
</dbReference>
<evidence type="ECO:0000256" key="5">
    <source>
        <dbReference type="ARBA" id="ARBA00022755"/>
    </source>
</evidence>
<feature type="binding site" description="in other chain" evidence="8">
    <location>
        <begin position="38"/>
        <end position="41"/>
    </location>
    <ligand>
        <name>IMP</name>
        <dbReference type="ChEBI" id="CHEBI:58053"/>
        <note>ligand shared between dimeric partners</note>
    </ligand>
</feature>
<dbReference type="AlphaFoldDB" id="A0A100YWA6"/>
<reference evidence="10 11" key="1">
    <citation type="submission" date="2015-12" db="EMBL/GenBank/DDBJ databases">
        <title>Draft Genome Sequence of Olsenella scatoligenes SK9K4T; a Producer of 3-Methylindole- (skatole) and 4-Methylphenol- (p-cresol) Isolated from Pig Feces.</title>
        <authorList>
            <person name="Li X."/>
            <person name="Borg B."/>
            <person name="Canibe N."/>
        </authorList>
    </citation>
    <scope>NUCLEOTIDE SEQUENCE [LARGE SCALE GENOMIC DNA]</scope>
    <source>
        <strain evidence="10 11">SK9K4</strain>
    </source>
</reference>
<dbReference type="NCBIfam" id="NF002223">
    <property type="entry name" value="PRK01117.1"/>
    <property type="match status" value="1"/>
</dbReference>
<comment type="similarity">
    <text evidence="8 9">Belongs to the adenylosuccinate synthetase family.</text>
</comment>
<dbReference type="PROSITE" id="PS01266">
    <property type="entry name" value="ADENYLOSUCCIN_SYN_1"/>
    <property type="match status" value="1"/>
</dbReference>
<feature type="binding site" evidence="8">
    <location>
        <position position="40"/>
    </location>
    <ligand>
        <name>Mg(2+)</name>
        <dbReference type="ChEBI" id="CHEBI:18420"/>
    </ligand>
</feature>
<feature type="binding site" evidence="8">
    <location>
        <position position="142"/>
    </location>
    <ligand>
        <name>IMP</name>
        <dbReference type="ChEBI" id="CHEBI:58053"/>
        <note>ligand shared between dimeric partners</note>
    </ligand>
</feature>
<keyword evidence="3 8" id="KW-0479">Metal-binding</keyword>
<dbReference type="EC" id="6.3.4.4" evidence="8 9"/>
<dbReference type="Pfam" id="PF00709">
    <property type="entry name" value="Adenylsucc_synt"/>
    <property type="match status" value="1"/>
</dbReference>
<dbReference type="PANTHER" id="PTHR11846">
    <property type="entry name" value="ADENYLOSUCCINATE SYNTHETASE"/>
    <property type="match status" value="1"/>
</dbReference>
<dbReference type="RefSeq" id="WP_059052574.1">
    <property type="nucleotide sequence ID" value="NZ_LOJF01000001.1"/>
</dbReference>
<protein>
    <recommendedName>
        <fullName evidence="8 9">Adenylosuccinate synthetase</fullName>
        <shortName evidence="8">AMPSase</shortName>
        <shortName evidence="8">AdSS</shortName>
        <ecNumber evidence="8 9">6.3.4.4</ecNumber>
    </recommendedName>
    <alternativeName>
        <fullName evidence="8">IMP--aspartate ligase</fullName>
    </alternativeName>
</protein>
<dbReference type="GO" id="GO:0005737">
    <property type="term" value="C:cytoplasm"/>
    <property type="evidence" value="ECO:0007669"/>
    <property type="project" value="UniProtKB-SubCell"/>
</dbReference>
<dbReference type="HAMAP" id="MF_00011">
    <property type="entry name" value="Adenylosucc_synth"/>
    <property type="match status" value="1"/>
</dbReference>
<evidence type="ECO:0000313" key="11">
    <source>
        <dbReference type="Proteomes" id="UP000054078"/>
    </source>
</evidence>
<dbReference type="Proteomes" id="UP000054078">
    <property type="component" value="Unassembled WGS sequence"/>
</dbReference>
<dbReference type="EMBL" id="LOJF01000001">
    <property type="protein sequence ID" value="KUH58868.1"/>
    <property type="molecule type" value="Genomic_DNA"/>
</dbReference>
<feature type="binding site" evidence="8">
    <location>
        <begin position="330"/>
        <end position="332"/>
    </location>
    <ligand>
        <name>GTP</name>
        <dbReference type="ChEBI" id="CHEBI:37565"/>
    </ligand>
</feature>
<dbReference type="GO" id="GO:0046040">
    <property type="term" value="P:IMP metabolic process"/>
    <property type="evidence" value="ECO:0007669"/>
    <property type="project" value="TreeGrafter"/>
</dbReference>
<evidence type="ECO:0000256" key="8">
    <source>
        <dbReference type="HAMAP-Rule" id="MF_00011"/>
    </source>
</evidence>
<evidence type="ECO:0000256" key="1">
    <source>
        <dbReference type="ARBA" id="ARBA00011738"/>
    </source>
</evidence>
<dbReference type="PANTHER" id="PTHR11846:SF0">
    <property type="entry name" value="ADENYLOSUCCINATE SYNTHETASE"/>
    <property type="match status" value="1"/>
</dbReference>
<comment type="subcellular location">
    <subcellularLocation>
        <location evidence="8">Cytoplasm</location>
    </subcellularLocation>
</comment>
<dbReference type="Gene3D" id="3.90.170.10">
    <property type="entry name" value="Adenylosuccinate Synthetase, subunit A, domain 3"/>
    <property type="match status" value="1"/>
</dbReference>
<evidence type="ECO:0000256" key="6">
    <source>
        <dbReference type="ARBA" id="ARBA00022842"/>
    </source>
</evidence>
<comment type="subunit">
    <text evidence="1 8">Homodimer.</text>
</comment>
<comment type="pathway">
    <text evidence="8 9">Purine metabolism; AMP biosynthesis via de novo pathway; AMP from IMP: step 1/2.</text>
</comment>
<dbReference type="SMART" id="SM00788">
    <property type="entry name" value="Adenylsucc_synt"/>
    <property type="match status" value="1"/>
</dbReference>